<feature type="region of interest" description="Disordered" evidence="1">
    <location>
        <begin position="44"/>
        <end position="67"/>
    </location>
</feature>
<reference evidence="2" key="2">
    <citation type="submission" date="2020-09" db="EMBL/GenBank/DDBJ databases">
        <authorList>
            <person name="Sun Q."/>
            <person name="Ohkuma M."/>
        </authorList>
    </citation>
    <scope>NUCLEOTIDE SEQUENCE</scope>
    <source>
        <strain evidence="2">JCM 4125</strain>
    </source>
</reference>
<dbReference type="Proteomes" id="UP000646776">
    <property type="component" value="Unassembled WGS sequence"/>
</dbReference>
<reference evidence="2" key="1">
    <citation type="journal article" date="2014" name="Int. J. Syst. Evol. Microbiol.">
        <title>Complete genome sequence of Corynebacterium casei LMG S-19264T (=DSM 44701T), isolated from a smear-ripened cheese.</title>
        <authorList>
            <consortium name="US DOE Joint Genome Institute (JGI-PGF)"/>
            <person name="Walter F."/>
            <person name="Albersmeier A."/>
            <person name="Kalinowski J."/>
            <person name="Ruckert C."/>
        </authorList>
    </citation>
    <scope>NUCLEOTIDE SEQUENCE</scope>
    <source>
        <strain evidence="2">JCM 4125</strain>
    </source>
</reference>
<organism evidence="2 3">
    <name type="scientific">Streptomyces phaeofaciens</name>
    <dbReference type="NCBI Taxonomy" id="68254"/>
    <lineage>
        <taxon>Bacteria</taxon>
        <taxon>Bacillati</taxon>
        <taxon>Actinomycetota</taxon>
        <taxon>Actinomycetes</taxon>
        <taxon>Kitasatosporales</taxon>
        <taxon>Streptomycetaceae</taxon>
        <taxon>Streptomyces</taxon>
    </lineage>
</organism>
<feature type="compositionally biased region" description="Basic and acidic residues" evidence="1">
    <location>
        <begin position="44"/>
        <end position="59"/>
    </location>
</feature>
<dbReference type="EMBL" id="BMSA01000003">
    <property type="protein sequence ID" value="GGT41964.1"/>
    <property type="molecule type" value="Genomic_DNA"/>
</dbReference>
<protein>
    <submittedName>
        <fullName evidence="2">Uncharacterized protein</fullName>
    </submittedName>
</protein>
<dbReference type="AlphaFoldDB" id="A0A918H8M9"/>
<accession>A0A918H8M9</accession>
<sequence>MPGAGVGGEVQQVGGAPSDQAFGRAAEYFAERLVGVDDHAIAVDERHGERGGREDRPVERGVCSRRPSRTGSCLIVTLCDG</sequence>
<evidence type="ECO:0000313" key="2">
    <source>
        <dbReference type="EMBL" id="GGT41964.1"/>
    </source>
</evidence>
<evidence type="ECO:0000256" key="1">
    <source>
        <dbReference type="SAM" id="MobiDB-lite"/>
    </source>
</evidence>
<comment type="caution">
    <text evidence="2">The sequence shown here is derived from an EMBL/GenBank/DDBJ whole genome shotgun (WGS) entry which is preliminary data.</text>
</comment>
<name>A0A918H8M9_9ACTN</name>
<proteinExistence type="predicted"/>
<gene>
    <name evidence="2" type="ORF">GCM10010226_18140</name>
</gene>
<evidence type="ECO:0000313" key="3">
    <source>
        <dbReference type="Proteomes" id="UP000646776"/>
    </source>
</evidence>
<keyword evidence="3" id="KW-1185">Reference proteome</keyword>